<reference evidence="3 4" key="1">
    <citation type="submission" date="2017-11" db="EMBL/GenBank/DDBJ databases">
        <title>Animal gut microbial communities from fecal samples from Wisconsin, USA.</title>
        <authorList>
            <person name="Neumann A."/>
        </authorList>
    </citation>
    <scope>NUCLEOTIDE SEQUENCE [LARGE SCALE GENOMIC DNA]</scope>
    <source>
        <strain evidence="3 4">UWS3</strain>
    </source>
</reference>
<dbReference type="EMBL" id="PGEX01000001">
    <property type="protein sequence ID" value="PJJ42842.1"/>
    <property type="molecule type" value="Genomic_DNA"/>
</dbReference>
<dbReference type="Proteomes" id="UP000231134">
    <property type="component" value="Unassembled WGS sequence"/>
</dbReference>
<evidence type="ECO:0000313" key="2">
    <source>
        <dbReference type="EMBL" id="PJJ40097.1"/>
    </source>
</evidence>
<protein>
    <submittedName>
        <fullName evidence="3">Uncharacterized protein</fullName>
    </submittedName>
</protein>
<keyword evidence="1" id="KW-0472">Membrane</keyword>
<gene>
    <name evidence="2" type="ORF">BGX16_0003</name>
    <name evidence="3" type="ORF">BGX16_2893</name>
</gene>
<organism evidence="3 4">
    <name type="scientific">Hallerella succinigenes</name>
    <dbReference type="NCBI Taxonomy" id="1896222"/>
    <lineage>
        <taxon>Bacteria</taxon>
        <taxon>Pseudomonadati</taxon>
        <taxon>Fibrobacterota</taxon>
        <taxon>Fibrobacteria</taxon>
        <taxon>Fibrobacterales</taxon>
        <taxon>Fibrobacteraceae</taxon>
        <taxon>Hallerella</taxon>
    </lineage>
</organism>
<sequence>MIVARKAIAIDGLLFYMSRMFLMMVVADAIPARMGSIGIMVVLLC</sequence>
<dbReference type="AlphaFoldDB" id="A0A2M9AAU6"/>
<proteinExistence type="predicted"/>
<comment type="caution">
    <text evidence="3">The sequence shown here is derived from an EMBL/GenBank/DDBJ whole genome shotgun (WGS) entry which is preliminary data.</text>
</comment>
<evidence type="ECO:0000313" key="4">
    <source>
        <dbReference type="Proteomes" id="UP000231134"/>
    </source>
</evidence>
<evidence type="ECO:0000256" key="1">
    <source>
        <dbReference type="SAM" id="Phobius"/>
    </source>
</evidence>
<keyword evidence="1" id="KW-1133">Transmembrane helix</keyword>
<keyword evidence="1" id="KW-0812">Transmembrane</keyword>
<accession>A0A2M9AAU6</accession>
<feature type="transmembrane region" description="Helical" evidence="1">
    <location>
        <begin position="21"/>
        <end position="44"/>
    </location>
</feature>
<keyword evidence="4" id="KW-1185">Reference proteome</keyword>
<name>A0A2M9AAU6_9BACT</name>
<evidence type="ECO:0000313" key="3">
    <source>
        <dbReference type="EMBL" id="PJJ42842.1"/>
    </source>
</evidence>
<dbReference type="EMBL" id="PGEX01000001">
    <property type="protein sequence ID" value="PJJ40097.1"/>
    <property type="molecule type" value="Genomic_DNA"/>
</dbReference>